<evidence type="ECO:0000313" key="3">
    <source>
        <dbReference type="EMBL" id="QZD88829.1"/>
    </source>
</evidence>
<protein>
    <submittedName>
        <fullName evidence="3">Class I mannose-6-phosphate isomerase</fullName>
    </submittedName>
</protein>
<dbReference type="PANTHER" id="PTHR42742">
    <property type="entry name" value="TRANSCRIPTIONAL REPRESSOR MPRA"/>
    <property type="match status" value="1"/>
</dbReference>
<keyword evidence="1" id="KW-0479">Metal-binding</keyword>
<dbReference type="SUPFAM" id="SSF51182">
    <property type="entry name" value="RmlC-like cupins"/>
    <property type="match status" value="1"/>
</dbReference>
<dbReference type="InterPro" id="IPR014710">
    <property type="entry name" value="RmlC-like_jellyroll"/>
</dbReference>
<dbReference type="InterPro" id="IPR051804">
    <property type="entry name" value="Carb_Metab_Reg_Kinase/Isom"/>
</dbReference>
<dbReference type="InterPro" id="IPR011051">
    <property type="entry name" value="RmlC_Cupin_sf"/>
</dbReference>
<evidence type="ECO:0000313" key="4">
    <source>
        <dbReference type="Proteomes" id="UP000824281"/>
    </source>
</evidence>
<name>A0ABX8ZMA0_9SPHN</name>
<dbReference type="EMBL" id="CP081295">
    <property type="protein sequence ID" value="QZD88829.1"/>
    <property type="molecule type" value="Genomic_DNA"/>
</dbReference>
<proteinExistence type="predicted"/>
<dbReference type="RefSeq" id="WP_221424339.1">
    <property type="nucleotide sequence ID" value="NZ_CP081295.1"/>
</dbReference>
<reference evidence="3 4" key="1">
    <citation type="submission" date="2021-08" db="EMBL/GenBank/DDBJ databases">
        <title>Comparative Genomics Analysis of the Genus Qipengyuania Reveals Extensive Genetic Diversity and Metabolic Versatility, Including the Description of Fifteen Novel Species.</title>
        <authorList>
            <person name="Liu Y."/>
        </authorList>
    </citation>
    <scope>NUCLEOTIDE SEQUENCE [LARGE SCALE GENOMIC DNA]</scope>
    <source>
        <strain evidence="3 4">1NDH13</strain>
    </source>
</reference>
<dbReference type="GO" id="GO:0016853">
    <property type="term" value="F:isomerase activity"/>
    <property type="evidence" value="ECO:0007669"/>
    <property type="project" value="UniProtKB-KW"/>
</dbReference>
<keyword evidence="4" id="KW-1185">Reference proteome</keyword>
<accession>A0ABX8ZMA0</accession>
<dbReference type="CDD" id="cd07010">
    <property type="entry name" value="cupin_PMI_type_I_N_bac"/>
    <property type="match status" value="1"/>
</dbReference>
<keyword evidence="3" id="KW-0413">Isomerase</keyword>
<dbReference type="PANTHER" id="PTHR42742:SF3">
    <property type="entry name" value="FRUCTOKINASE"/>
    <property type="match status" value="1"/>
</dbReference>
<dbReference type="Proteomes" id="UP000824281">
    <property type="component" value="Chromosome"/>
</dbReference>
<sequence>MSGLLGTTRLLKPWGRSDLPPPFADDRGEPVGEIWFDVPPLMPRILAKYLFTGERLSVQVHPQAEHSPTGVGKDECWLVTDALPGARLAVGFRDRFEPDEIRRAALDGSIEDMLAWHGVTQGDFIYVPSGTIHSMGPGLTLVEIQQNTDITYRLYDYGRPRDLHLDEAMDTILGAPHPEDLRTRVDADTDRLLVDGAHFRLGHCAGPPGDAMREAFGGPVQVLPLERHCTILGKTVQAGGSGWALSLAEIDFSNSGHCLLLANPQPRRGS</sequence>
<evidence type="ECO:0000256" key="1">
    <source>
        <dbReference type="ARBA" id="ARBA00022723"/>
    </source>
</evidence>
<evidence type="ECO:0000256" key="2">
    <source>
        <dbReference type="ARBA" id="ARBA00022833"/>
    </source>
</evidence>
<gene>
    <name evidence="3" type="ORF">K3148_08130</name>
</gene>
<dbReference type="Gene3D" id="2.60.120.10">
    <property type="entry name" value="Jelly Rolls"/>
    <property type="match status" value="1"/>
</dbReference>
<organism evidence="3 4">
    <name type="scientific">Qipengyuania aurantiaca</name>
    <dbReference type="NCBI Taxonomy" id="2867233"/>
    <lineage>
        <taxon>Bacteria</taxon>
        <taxon>Pseudomonadati</taxon>
        <taxon>Pseudomonadota</taxon>
        <taxon>Alphaproteobacteria</taxon>
        <taxon>Sphingomonadales</taxon>
        <taxon>Erythrobacteraceae</taxon>
        <taxon>Qipengyuania</taxon>
    </lineage>
</organism>
<keyword evidence="2" id="KW-0862">Zinc</keyword>